<dbReference type="Pfam" id="PF08031">
    <property type="entry name" value="BBE"/>
    <property type="match status" value="1"/>
</dbReference>
<dbReference type="OrthoDB" id="9983560at2759"/>
<dbReference type="PANTHER" id="PTHR42973">
    <property type="entry name" value="BINDING OXIDOREDUCTASE, PUTATIVE (AFU_ORTHOLOGUE AFUA_1G17690)-RELATED"/>
    <property type="match status" value="1"/>
</dbReference>
<evidence type="ECO:0000256" key="6">
    <source>
        <dbReference type="SAM" id="SignalP"/>
    </source>
</evidence>
<evidence type="ECO:0000256" key="4">
    <source>
        <dbReference type="ARBA" id="ARBA00022827"/>
    </source>
</evidence>
<sequence length="587" mass="64281">MLASGLRLLLFLAVIGRGLCAPQTRTCKAYPGTPSWPSAHAWASLNKTLNGRLLQPVPPGAVCHPDQPTFNSSQCSEVAEEWKTYEFHVESPISVMWDKFDNFTCLPEEDTPCSPSGYPAYVVNASNAEHVKIGIDFARKHNVRLNVKSTGHDYLGRSNSPGSLSIWTHHLNTMTYNKVQYKLHGSGKVLQGNSITVGGGSEMYKIYAAADKHNETIVGGGGKTVGIGGYITGGGHSVFAPKYGLAADNVWELEIVTPGGDIVVANEDQHPNLFWAMRGGGGSTFGVITSVTLKTHPSPKILGLLYGIITDPKETLVYDLITYILSQTPYLMAQGLSGYNYLTRDMATPIQLPGVPDRIAGFLGSSVLQDVQSPDAVEQLFKPLNDTIRKRWADKVQFFVLPTAYDSWLGWFDNNYDTDPAGGSQYLVSRLLDGKALTKSPDKLKSALQAAMAPIGTIAAFMVGGKGVHKAKPRGGSNAVNPAWRNAYIHVLTSQPFGPFNKTAEEQAIATLDSEFQPLRDLTPNSGAYINEAFPFEKTWQKTFWGSNYARLLRIKREIDPTDIFWCSPCVGNERWEVQQDGKLCRK</sequence>
<reference evidence="9" key="1">
    <citation type="submission" date="2016-07" db="EMBL/GenBank/DDBJ databases">
        <title>Multiple horizontal gene transfer events from other fungi enriched the ability of initially mycotrophic Trichoderma (Ascomycota) to feed on dead plant biomass.</title>
        <authorList>
            <consortium name="DOE Joint Genome Institute"/>
            <person name="Atanasova L."/>
            <person name="Chenthamara K."/>
            <person name="Zhang J."/>
            <person name="Grujic M."/>
            <person name="Henrissat B."/>
            <person name="Kuo A."/>
            <person name="Aerts A."/>
            <person name="Salamov A."/>
            <person name="Lipzen A."/>
            <person name="Labutti K."/>
            <person name="Barry K."/>
            <person name="Miao Y."/>
            <person name="Rahimi M.J."/>
            <person name="Shen Q."/>
            <person name="Grigoriev I.V."/>
            <person name="Kubicek C.P."/>
            <person name="Druzhinina I.S."/>
        </authorList>
    </citation>
    <scope>NUCLEOTIDE SEQUENCE [LARGE SCALE GENOMIC DNA]</scope>
    <source>
        <strain evidence="9">TUCIM 6016</strain>
    </source>
</reference>
<keyword evidence="5" id="KW-0560">Oxidoreductase</keyword>
<dbReference type="InterPro" id="IPR016169">
    <property type="entry name" value="FAD-bd_PCMH_sub2"/>
</dbReference>
<dbReference type="EMBL" id="KZ680207">
    <property type="protein sequence ID" value="PTB70197.1"/>
    <property type="molecule type" value="Genomic_DNA"/>
</dbReference>
<dbReference type="InterPro" id="IPR016166">
    <property type="entry name" value="FAD-bd_PCMH"/>
</dbReference>
<dbReference type="GO" id="GO:0016491">
    <property type="term" value="F:oxidoreductase activity"/>
    <property type="evidence" value="ECO:0007669"/>
    <property type="project" value="UniProtKB-KW"/>
</dbReference>
<dbReference type="PANTHER" id="PTHR42973:SF39">
    <property type="entry name" value="FAD-BINDING PCMH-TYPE DOMAIN-CONTAINING PROTEIN"/>
    <property type="match status" value="1"/>
</dbReference>
<comment type="similarity">
    <text evidence="2">Belongs to the oxygen-dependent FAD-linked oxidoreductase family.</text>
</comment>
<dbReference type="GO" id="GO:0071949">
    <property type="term" value="F:FAD binding"/>
    <property type="evidence" value="ECO:0007669"/>
    <property type="project" value="InterPro"/>
</dbReference>
<dbReference type="GeneID" id="36602807"/>
<protein>
    <submittedName>
        <fullName evidence="8">FAD-binding domain-containing protein</fullName>
    </submittedName>
</protein>
<dbReference type="SUPFAM" id="SSF56176">
    <property type="entry name" value="FAD-binding/transporter-associated domain-like"/>
    <property type="match status" value="1"/>
</dbReference>
<feature type="chain" id="PRO_5015395000" evidence="6">
    <location>
        <begin position="21"/>
        <end position="587"/>
    </location>
</feature>
<dbReference type="RefSeq" id="XP_024753517.1">
    <property type="nucleotide sequence ID" value="XM_024894689.1"/>
</dbReference>
<organism evidence="8 9">
    <name type="scientific">Trichoderma citrinoviride</name>
    <dbReference type="NCBI Taxonomy" id="58853"/>
    <lineage>
        <taxon>Eukaryota</taxon>
        <taxon>Fungi</taxon>
        <taxon>Dikarya</taxon>
        <taxon>Ascomycota</taxon>
        <taxon>Pezizomycotina</taxon>
        <taxon>Sordariomycetes</taxon>
        <taxon>Hypocreomycetidae</taxon>
        <taxon>Hypocreales</taxon>
        <taxon>Hypocreaceae</taxon>
        <taxon>Trichoderma</taxon>
    </lineage>
</organism>
<keyword evidence="9" id="KW-1185">Reference proteome</keyword>
<dbReference type="InterPro" id="IPR050416">
    <property type="entry name" value="FAD-linked_Oxidoreductase"/>
</dbReference>
<evidence type="ECO:0000259" key="7">
    <source>
        <dbReference type="PROSITE" id="PS51387"/>
    </source>
</evidence>
<dbReference type="InterPro" id="IPR006094">
    <property type="entry name" value="Oxid_FAD_bind_N"/>
</dbReference>
<dbReference type="Pfam" id="PF01565">
    <property type="entry name" value="FAD_binding_4"/>
    <property type="match status" value="1"/>
</dbReference>
<dbReference type="InterPro" id="IPR012951">
    <property type="entry name" value="BBE"/>
</dbReference>
<gene>
    <name evidence="8" type="ORF">BBK36DRAFT_1164752</name>
</gene>
<evidence type="ECO:0000313" key="8">
    <source>
        <dbReference type="EMBL" id="PTB70197.1"/>
    </source>
</evidence>
<evidence type="ECO:0000256" key="1">
    <source>
        <dbReference type="ARBA" id="ARBA00001974"/>
    </source>
</evidence>
<feature type="signal peptide" evidence="6">
    <location>
        <begin position="1"/>
        <end position="20"/>
    </location>
</feature>
<dbReference type="InterPro" id="IPR036318">
    <property type="entry name" value="FAD-bd_PCMH-like_sf"/>
</dbReference>
<dbReference type="Gene3D" id="3.30.465.10">
    <property type="match status" value="2"/>
</dbReference>
<evidence type="ECO:0000256" key="5">
    <source>
        <dbReference type="ARBA" id="ARBA00023002"/>
    </source>
</evidence>
<evidence type="ECO:0000313" key="9">
    <source>
        <dbReference type="Proteomes" id="UP000241546"/>
    </source>
</evidence>
<name>A0A2T4BLK9_9HYPO</name>
<accession>A0A2T4BLK9</accession>
<feature type="domain" description="FAD-binding PCMH-type" evidence="7">
    <location>
        <begin position="115"/>
        <end position="298"/>
    </location>
</feature>
<keyword evidence="6" id="KW-0732">Signal</keyword>
<dbReference type="PROSITE" id="PS51387">
    <property type="entry name" value="FAD_PCMH"/>
    <property type="match status" value="1"/>
</dbReference>
<dbReference type="Proteomes" id="UP000241546">
    <property type="component" value="Unassembled WGS sequence"/>
</dbReference>
<evidence type="ECO:0000256" key="3">
    <source>
        <dbReference type="ARBA" id="ARBA00022630"/>
    </source>
</evidence>
<proteinExistence type="inferred from homology"/>
<evidence type="ECO:0000256" key="2">
    <source>
        <dbReference type="ARBA" id="ARBA00005466"/>
    </source>
</evidence>
<keyword evidence="3" id="KW-0285">Flavoprotein</keyword>
<dbReference type="AlphaFoldDB" id="A0A2T4BLK9"/>
<keyword evidence="4" id="KW-0274">FAD</keyword>
<comment type="cofactor">
    <cofactor evidence="1">
        <name>FAD</name>
        <dbReference type="ChEBI" id="CHEBI:57692"/>
    </cofactor>
</comment>